<dbReference type="Pfam" id="PF02405">
    <property type="entry name" value="MlaE"/>
    <property type="match status" value="1"/>
</dbReference>
<gene>
    <name evidence="2" type="ORF">CWE06_02775</name>
</gene>
<feature type="transmembrane region" description="Helical" evidence="1">
    <location>
        <begin position="267"/>
        <end position="295"/>
    </location>
</feature>
<evidence type="ECO:0000313" key="3">
    <source>
        <dbReference type="Proteomes" id="UP000288212"/>
    </source>
</evidence>
<dbReference type="PANTHER" id="PTHR30188">
    <property type="entry name" value="ABC TRANSPORTER PERMEASE PROTEIN-RELATED"/>
    <property type="match status" value="1"/>
</dbReference>
<feature type="transmembrane region" description="Helical" evidence="1">
    <location>
        <begin position="356"/>
        <end position="375"/>
    </location>
</feature>
<dbReference type="PANTHER" id="PTHR30188:SF3">
    <property type="entry name" value="ABC TRANSPORTER PERMEASE"/>
    <property type="match status" value="1"/>
</dbReference>
<feature type="transmembrane region" description="Helical" evidence="1">
    <location>
        <begin position="136"/>
        <end position="153"/>
    </location>
</feature>
<keyword evidence="3" id="KW-1185">Reference proteome</keyword>
<proteinExistence type="inferred from homology"/>
<dbReference type="InterPro" id="IPR030802">
    <property type="entry name" value="Permease_MalE"/>
</dbReference>
<dbReference type="GO" id="GO:0005548">
    <property type="term" value="F:phospholipid transporter activity"/>
    <property type="evidence" value="ECO:0007669"/>
    <property type="project" value="TreeGrafter"/>
</dbReference>
<dbReference type="NCBIfam" id="TIGR00056">
    <property type="entry name" value="MlaE family lipid ABC transporter permease subunit"/>
    <property type="match status" value="1"/>
</dbReference>
<comment type="similarity">
    <text evidence="1">Belongs to the MlaE permease family.</text>
</comment>
<evidence type="ECO:0000256" key="1">
    <source>
        <dbReference type="RuleBase" id="RU362044"/>
    </source>
</evidence>
<dbReference type="GO" id="GO:0043190">
    <property type="term" value="C:ATP-binding cassette (ABC) transporter complex"/>
    <property type="evidence" value="ECO:0007669"/>
    <property type="project" value="InterPro"/>
</dbReference>
<keyword evidence="1" id="KW-1133">Transmembrane helix</keyword>
<accession>A0A432VYP6</accession>
<comment type="caution">
    <text evidence="2">The sequence shown here is derived from an EMBL/GenBank/DDBJ whole genome shotgun (WGS) entry which is preliminary data.</text>
</comment>
<dbReference type="InterPro" id="IPR003453">
    <property type="entry name" value="ABC_MlaE_roteobac"/>
</dbReference>
<feature type="transmembrane region" description="Helical" evidence="1">
    <location>
        <begin position="173"/>
        <end position="197"/>
    </location>
</feature>
<comment type="subcellular location">
    <subcellularLocation>
        <location evidence="1">Cell inner membrane</location>
        <topology evidence="1">Multi-pass membrane protein</topology>
    </subcellularLocation>
</comment>
<organism evidence="2 3">
    <name type="scientific">Aliidiomarina haloalkalitolerans</name>
    <dbReference type="NCBI Taxonomy" id="859059"/>
    <lineage>
        <taxon>Bacteria</taxon>
        <taxon>Pseudomonadati</taxon>
        <taxon>Pseudomonadota</taxon>
        <taxon>Gammaproteobacteria</taxon>
        <taxon>Alteromonadales</taxon>
        <taxon>Idiomarinaceae</taxon>
        <taxon>Aliidiomarina</taxon>
    </lineage>
</organism>
<protein>
    <submittedName>
        <fullName evidence="2">ABC transporter permease</fullName>
    </submittedName>
</protein>
<dbReference type="AlphaFoldDB" id="A0A432VYP6"/>
<feature type="transmembrane region" description="Helical" evidence="1">
    <location>
        <begin position="316"/>
        <end position="336"/>
    </location>
</feature>
<keyword evidence="1" id="KW-1003">Cell membrane</keyword>
<sequence length="379" mass="41571">MAKATFTYHANDHRLELHGHWTVDEYPQLLRALVQFFRARSADSATQQPIQQLDTSELVNIDSSGASLLHYFFDQEQLAAAIRNNSALSPQQQALMLTVTESLANDAPPPAKPYRFGDGLAKLGEQVMRQVKHSKTLFAFIGLTMITLFSVLLRPWRWRITSLVYHMQHSGVHAVPIIALLTFLVGAVVAFLGATVLKDFGATIYTVDLVAYGFMRELGVLLTAILLAGRTASAYTAQIGSMKVNQEIDAMRVQGLNPIELLVIPRLLALLIMIPILTFVAMIFGILGGATVALFSLDISTTQFLYILQEIPAKHFWVGMSKAPVFAAVIAIIGCLEGFKVGNSATSVGIHTTSSVVQTIFIVILFDALAALFFMEMGW</sequence>
<reference evidence="2 3" key="1">
    <citation type="journal article" date="2011" name="Front. Microbiol.">
        <title>Genomic signatures of strain selection and enhancement in Bacillus atrophaeus var. globigii, a historical biowarfare simulant.</title>
        <authorList>
            <person name="Gibbons H.S."/>
            <person name="Broomall S.M."/>
            <person name="McNew L.A."/>
            <person name="Daligault H."/>
            <person name="Chapman C."/>
            <person name="Bruce D."/>
            <person name="Karavis M."/>
            <person name="Krepps M."/>
            <person name="McGregor P.A."/>
            <person name="Hong C."/>
            <person name="Park K.H."/>
            <person name="Akmal A."/>
            <person name="Feldman A."/>
            <person name="Lin J.S."/>
            <person name="Chang W.E."/>
            <person name="Higgs B.W."/>
            <person name="Demirev P."/>
            <person name="Lindquist J."/>
            <person name="Liem A."/>
            <person name="Fochler E."/>
            <person name="Read T.D."/>
            <person name="Tapia R."/>
            <person name="Johnson S."/>
            <person name="Bishop-Lilly K.A."/>
            <person name="Detter C."/>
            <person name="Han C."/>
            <person name="Sozhamannan S."/>
            <person name="Rosenzweig C.N."/>
            <person name="Skowronski E.W."/>
        </authorList>
    </citation>
    <scope>NUCLEOTIDE SEQUENCE [LARGE SCALE GENOMIC DNA]</scope>
    <source>
        <strain evidence="2 3">AK5</strain>
    </source>
</reference>
<keyword evidence="1" id="KW-0812">Transmembrane</keyword>
<dbReference type="OrthoDB" id="9810518at2"/>
<keyword evidence="1" id="KW-0997">Cell inner membrane</keyword>
<dbReference type="RefSeq" id="WP_126790941.1">
    <property type="nucleotide sequence ID" value="NZ_PIPI01000001.1"/>
</dbReference>
<name>A0A432VYP6_9GAMM</name>
<dbReference type="EMBL" id="PIPI01000001">
    <property type="protein sequence ID" value="RUO21789.1"/>
    <property type="molecule type" value="Genomic_DNA"/>
</dbReference>
<evidence type="ECO:0000313" key="2">
    <source>
        <dbReference type="EMBL" id="RUO21789.1"/>
    </source>
</evidence>
<dbReference type="Proteomes" id="UP000288212">
    <property type="component" value="Unassembled WGS sequence"/>
</dbReference>
<keyword evidence="1" id="KW-0472">Membrane</keyword>